<sequence length="164" mass="18720">MKNGRRYAPNSVSFAFEGDIVSQVGEFFERIKSEAVRPAAHAMALVLYDEMRARVPVQMGTLQAAIYRWFDEADSGRDRKTYIVGVNKRKAPHWWVVEHGYWRRHAVVKLPSGEWVTINSRPLKVPVFVPGQPYLRVSVDAKLTAAVEAGRRRLAEKIQEIQNA</sequence>
<dbReference type="OrthoDB" id="8613246at2"/>
<evidence type="ECO:0008006" key="3">
    <source>
        <dbReference type="Google" id="ProtNLM"/>
    </source>
</evidence>
<dbReference type="AlphaFoldDB" id="A0A261RF00"/>
<organism evidence="1 2">
    <name type="scientific">Bordetella genomosp. 9</name>
    <dbReference type="NCBI Taxonomy" id="1416803"/>
    <lineage>
        <taxon>Bacteria</taxon>
        <taxon>Pseudomonadati</taxon>
        <taxon>Pseudomonadota</taxon>
        <taxon>Betaproteobacteria</taxon>
        <taxon>Burkholderiales</taxon>
        <taxon>Alcaligenaceae</taxon>
        <taxon>Bordetella</taxon>
    </lineage>
</organism>
<name>A0A261RF00_9BORD</name>
<protein>
    <recommendedName>
        <fullName evidence="3">HK97 gp10 family phage protein</fullName>
    </recommendedName>
</protein>
<dbReference type="EMBL" id="NEVJ01000002">
    <property type="protein sequence ID" value="OZI23616.1"/>
    <property type="molecule type" value="Genomic_DNA"/>
</dbReference>
<comment type="caution">
    <text evidence="1">The sequence shown here is derived from an EMBL/GenBank/DDBJ whole genome shotgun (WGS) entry which is preliminary data.</text>
</comment>
<dbReference type="Proteomes" id="UP000216857">
    <property type="component" value="Unassembled WGS sequence"/>
</dbReference>
<accession>A0A261RF00</accession>
<evidence type="ECO:0000313" key="2">
    <source>
        <dbReference type="Proteomes" id="UP000216857"/>
    </source>
</evidence>
<dbReference type="RefSeq" id="WP_094846586.1">
    <property type="nucleotide sequence ID" value="NZ_NEVJ01000002.1"/>
</dbReference>
<proteinExistence type="predicted"/>
<gene>
    <name evidence="1" type="ORF">CAL26_09245</name>
</gene>
<evidence type="ECO:0000313" key="1">
    <source>
        <dbReference type="EMBL" id="OZI23616.1"/>
    </source>
</evidence>
<keyword evidence="2" id="KW-1185">Reference proteome</keyword>
<reference evidence="1" key="1">
    <citation type="submission" date="2017-05" db="EMBL/GenBank/DDBJ databases">
        <title>Complete and WGS of Bordetella genogroups.</title>
        <authorList>
            <person name="Spilker T."/>
            <person name="Lipuma J."/>
        </authorList>
    </citation>
    <scope>NUCLEOTIDE SEQUENCE</scope>
    <source>
        <strain evidence="1">AU21707</strain>
    </source>
</reference>